<accession>A0A9J5WXX4</accession>
<reference evidence="2 3" key="1">
    <citation type="submission" date="2020-09" db="EMBL/GenBank/DDBJ databases">
        <title>De no assembly of potato wild relative species, Solanum commersonii.</title>
        <authorList>
            <person name="Cho K."/>
        </authorList>
    </citation>
    <scope>NUCLEOTIDE SEQUENCE [LARGE SCALE GENOMIC DNA]</scope>
    <source>
        <strain evidence="2">LZ3.2</strain>
        <tissue evidence="2">Leaf</tissue>
    </source>
</reference>
<dbReference type="Proteomes" id="UP000824120">
    <property type="component" value="Chromosome 10"/>
</dbReference>
<dbReference type="EMBL" id="JACXVP010000010">
    <property type="protein sequence ID" value="KAG5579924.1"/>
    <property type="molecule type" value="Genomic_DNA"/>
</dbReference>
<evidence type="ECO:0000313" key="3">
    <source>
        <dbReference type="Proteomes" id="UP000824120"/>
    </source>
</evidence>
<evidence type="ECO:0000313" key="2">
    <source>
        <dbReference type="EMBL" id="KAG5579924.1"/>
    </source>
</evidence>
<protein>
    <submittedName>
        <fullName evidence="2">Uncharacterized protein</fullName>
    </submittedName>
</protein>
<feature type="coiled-coil region" evidence="1">
    <location>
        <begin position="2"/>
        <end position="29"/>
    </location>
</feature>
<dbReference type="AlphaFoldDB" id="A0A9J5WXX4"/>
<keyword evidence="3" id="KW-1185">Reference proteome</keyword>
<gene>
    <name evidence="2" type="ORF">H5410_050551</name>
</gene>
<keyword evidence="1" id="KW-0175">Coiled coil</keyword>
<name>A0A9J5WXX4_SOLCO</name>
<evidence type="ECO:0000256" key="1">
    <source>
        <dbReference type="SAM" id="Coils"/>
    </source>
</evidence>
<feature type="non-terminal residue" evidence="2">
    <location>
        <position position="104"/>
    </location>
</feature>
<sequence>MINELSSKLISKNQQVNFLKEEINSIEVDTILQNSKLQEKISFLKNQFSLQICGDYPNKFWNRKKHVVSLPYEDNFNNSILSRLGLVQPFMLITHAEQEEVPLG</sequence>
<comment type="caution">
    <text evidence="2">The sequence shown here is derived from an EMBL/GenBank/DDBJ whole genome shotgun (WGS) entry which is preliminary data.</text>
</comment>
<organism evidence="2 3">
    <name type="scientific">Solanum commersonii</name>
    <name type="common">Commerson's wild potato</name>
    <name type="synonym">Commerson's nightshade</name>
    <dbReference type="NCBI Taxonomy" id="4109"/>
    <lineage>
        <taxon>Eukaryota</taxon>
        <taxon>Viridiplantae</taxon>
        <taxon>Streptophyta</taxon>
        <taxon>Embryophyta</taxon>
        <taxon>Tracheophyta</taxon>
        <taxon>Spermatophyta</taxon>
        <taxon>Magnoliopsida</taxon>
        <taxon>eudicotyledons</taxon>
        <taxon>Gunneridae</taxon>
        <taxon>Pentapetalae</taxon>
        <taxon>asterids</taxon>
        <taxon>lamiids</taxon>
        <taxon>Solanales</taxon>
        <taxon>Solanaceae</taxon>
        <taxon>Solanoideae</taxon>
        <taxon>Solaneae</taxon>
        <taxon>Solanum</taxon>
    </lineage>
</organism>
<proteinExistence type="predicted"/>